<evidence type="ECO:0000313" key="2">
    <source>
        <dbReference type="EMBL" id="ETR69573.1"/>
    </source>
</evidence>
<dbReference type="EMBL" id="ATBP01000609">
    <property type="protein sequence ID" value="ETR69573.1"/>
    <property type="molecule type" value="Genomic_DNA"/>
</dbReference>
<accession>A0A1V1P446</accession>
<proteinExistence type="predicted"/>
<dbReference type="AlphaFoldDB" id="A0A1V1P446"/>
<keyword evidence="1" id="KW-1133">Transmembrane helix</keyword>
<reference evidence="3" key="1">
    <citation type="submission" date="2012-11" db="EMBL/GenBank/DDBJ databases">
        <authorList>
            <person name="Lucero-Rivera Y.E."/>
            <person name="Tovar-Ramirez D."/>
        </authorList>
    </citation>
    <scope>NUCLEOTIDE SEQUENCE [LARGE SCALE GENOMIC DNA]</scope>
    <source>
        <strain evidence="3">Araruama</strain>
    </source>
</reference>
<sequence length="160" mass="18719">MKLALESVAQWSFGITLFIIGLVTLSSWTTIKSDNRYHILYTFLLWGNIFVFYLSMWGTHRAMKRARDRELRDIGEQLEIVYLEIKKRIHKNEFDVVDKLTSVVTNILACENRIKEAPVWPHNFSTLRKVIASILLPIIISYKDNIISTLEDLALFFEIL</sequence>
<evidence type="ECO:0000256" key="1">
    <source>
        <dbReference type="SAM" id="Phobius"/>
    </source>
</evidence>
<name>A0A1V1P446_9BACT</name>
<dbReference type="Proteomes" id="UP000189670">
    <property type="component" value="Unassembled WGS sequence"/>
</dbReference>
<gene>
    <name evidence="2" type="ORF">OMM_09477</name>
</gene>
<feature type="transmembrane region" description="Helical" evidence="1">
    <location>
        <begin position="12"/>
        <end position="31"/>
    </location>
</feature>
<keyword evidence="1" id="KW-0472">Membrane</keyword>
<evidence type="ECO:0000313" key="3">
    <source>
        <dbReference type="Proteomes" id="UP000189670"/>
    </source>
</evidence>
<keyword evidence="1" id="KW-0812">Transmembrane</keyword>
<protein>
    <submittedName>
        <fullName evidence="2">Uncharacterized protein</fullName>
    </submittedName>
</protein>
<comment type="caution">
    <text evidence="2">The sequence shown here is derived from an EMBL/GenBank/DDBJ whole genome shotgun (WGS) entry which is preliminary data.</text>
</comment>
<feature type="transmembrane region" description="Helical" evidence="1">
    <location>
        <begin position="37"/>
        <end position="57"/>
    </location>
</feature>
<organism evidence="2 3">
    <name type="scientific">Candidatus Magnetoglobus multicellularis str. Araruama</name>
    <dbReference type="NCBI Taxonomy" id="890399"/>
    <lineage>
        <taxon>Bacteria</taxon>
        <taxon>Pseudomonadati</taxon>
        <taxon>Thermodesulfobacteriota</taxon>
        <taxon>Desulfobacteria</taxon>
        <taxon>Desulfobacterales</taxon>
        <taxon>Desulfobacteraceae</taxon>
        <taxon>Candidatus Magnetoglobus</taxon>
    </lineage>
</organism>